<reference evidence="2" key="3">
    <citation type="submission" date="2020-09" db="EMBL/GenBank/DDBJ databases">
        <authorList>
            <person name="Sun Q."/>
            <person name="Zhou Y."/>
        </authorList>
    </citation>
    <scope>NUCLEOTIDE SEQUENCE</scope>
    <source>
        <strain evidence="2">CGMCC 4.7206</strain>
    </source>
</reference>
<evidence type="ECO:0000313" key="2">
    <source>
        <dbReference type="EMBL" id="GGJ03952.1"/>
    </source>
</evidence>
<dbReference type="EMBL" id="BAAAHC010000007">
    <property type="protein sequence ID" value="GAA0516318.1"/>
    <property type="molecule type" value="Genomic_DNA"/>
</dbReference>
<dbReference type="Proteomes" id="UP000597989">
    <property type="component" value="Unassembled WGS sequence"/>
</dbReference>
<dbReference type="RefSeq" id="WP_188991149.1">
    <property type="nucleotide sequence ID" value="NZ_BAAAHC010000007.1"/>
</dbReference>
<reference evidence="1 4" key="2">
    <citation type="journal article" date="2019" name="Int. J. Syst. Evol. Microbiol.">
        <title>The Global Catalogue of Microorganisms (GCM) 10K type strain sequencing project: providing services to taxonomists for standard genome sequencing and annotation.</title>
        <authorList>
            <consortium name="The Broad Institute Genomics Platform"/>
            <consortium name="The Broad Institute Genome Sequencing Center for Infectious Disease"/>
            <person name="Wu L."/>
            <person name="Ma J."/>
        </authorList>
    </citation>
    <scope>NUCLEOTIDE SEQUENCE [LARGE SCALE GENOMIC DNA]</scope>
    <source>
        <strain evidence="1 4">JCM 10664</strain>
    </source>
</reference>
<dbReference type="AlphaFoldDB" id="A0A917K8L2"/>
<dbReference type="Proteomes" id="UP001500220">
    <property type="component" value="Unassembled WGS sequence"/>
</dbReference>
<evidence type="ECO:0000313" key="3">
    <source>
        <dbReference type="Proteomes" id="UP000597989"/>
    </source>
</evidence>
<reference evidence="1" key="4">
    <citation type="submission" date="2023-12" db="EMBL/GenBank/DDBJ databases">
        <authorList>
            <person name="Sun Q."/>
            <person name="Inoue M."/>
        </authorList>
    </citation>
    <scope>NUCLEOTIDE SEQUENCE</scope>
    <source>
        <strain evidence="1">JCM 10664</strain>
    </source>
</reference>
<reference evidence="2 3" key="1">
    <citation type="journal article" date="2014" name="Int. J. Syst. Evol. Microbiol.">
        <title>Complete genome sequence of Corynebacterium casei LMG S-19264T (=DSM 44701T), isolated from a smear-ripened cheese.</title>
        <authorList>
            <consortium name="US DOE Joint Genome Institute (JGI-PGF)"/>
            <person name="Walter F."/>
            <person name="Albersmeier A."/>
            <person name="Kalinowski J."/>
            <person name="Ruckert C."/>
        </authorList>
    </citation>
    <scope>NUCLEOTIDE SEQUENCE [LARGE SCALE GENOMIC DNA]</scope>
    <source>
        <strain evidence="2 3">CGMCC 4.7206</strain>
    </source>
</reference>
<evidence type="ECO:0000313" key="4">
    <source>
        <dbReference type="Proteomes" id="UP001500220"/>
    </source>
</evidence>
<comment type="caution">
    <text evidence="2">The sequence shown here is derived from an EMBL/GenBank/DDBJ whole genome shotgun (WGS) entry which is preliminary data.</text>
</comment>
<protein>
    <submittedName>
        <fullName evidence="2">Uncharacterized protein</fullName>
    </submittedName>
</protein>
<proteinExistence type="predicted"/>
<gene>
    <name evidence="1" type="ORF">GCM10009545_18020</name>
    <name evidence="2" type="ORF">GCM10011581_46200</name>
</gene>
<evidence type="ECO:0000313" key="1">
    <source>
        <dbReference type="EMBL" id="GAA0516318.1"/>
    </source>
</evidence>
<organism evidence="2 3">
    <name type="scientific">Saccharopolyspora thermophila</name>
    <dbReference type="NCBI Taxonomy" id="89367"/>
    <lineage>
        <taxon>Bacteria</taxon>
        <taxon>Bacillati</taxon>
        <taxon>Actinomycetota</taxon>
        <taxon>Actinomycetes</taxon>
        <taxon>Pseudonocardiales</taxon>
        <taxon>Pseudonocardiaceae</taxon>
        <taxon>Saccharopolyspora</taxon>
    </lineage>
</organism>
<dbReference type="EMBL" id="BMMT01000022">
    <property type="protein sequence ID" value="GGJ03952.1"/>
    <property type="molecule type" value="Genomic_DNA"/>
</dbReference>
<keyword evidence="4" id="KW-1185">Reference proteome</keyword>
<name>A0A917K8L2_9PSEU</name>
<accession>A0A917K8L2</accession>
<sequence>MSEQPTTPLHTLLVRTAAVLEDLADDVRERRATDHQLTEMADLLDEVSAALRDHSATYVPPRVVDGREER</sequence>